<comment type="function">
    <text evidence="8">Transfers a GMP moiety from GTP to Mo-molybdopterin (Mo-MPT) cofactor (Moco or molybdenum cofactor) to form Mo-molybdopterin guanine dinucleotide (Mo-MGD) cofactor.</text>
</comment>
<dbReference type="HAMAP" id="MF_00316">
    <property type="entry name" value="MobA"/>
    <property type="match status" value="1"/>
</dbReference>
<dbReference type="SUPFAM" id="SSF53448">
    <property type="entry name" value="Nucleotide-diphospho-sugar transferases"/>
    <property type="match status" value="1"/>
</dbReference>
<evidence type="ECO:0000256" key="1">
    <source>
        <dbReference type="ARBA" id="ARBA00022490"/>
    </source>
</evidence>
<keyword evidence="10" id="KW-0548">Nucleotidyltransferase</keyword>
<keyword evidence="7 8" id="KW-0501">Molybdenum cofactor biosynthesis</keyword>
<comment type="subunit">
    <text evidence="8">Monomer.</text>
</comment>
<evidence type="ECO:0000256" key="8">
    <source>
        <dbReference type="HAMAP-Rule" id="MF_00316"/>
    </source>
</evidence>
<evidence type="ECO:0000256" key="2">
    <source>
        <dbReference type="ARBA" id="ARBA00022679"/>
    </source>
</evidence>
<evidence type="ECO:0000256" key="4">
    <source>
        <dbReference type="ARBA" id="ARBA00022741"/>
    </source>
</evidence>
<evidence type="ECO:0000313" key="11">
    <source>
        <dbReference type="Proteomes" id="UP001189616"/>
    </source>
</evidence>
<feature type="binding site" evidence="8">
    <location>
        <position position="53"/>
    </location>
    <ligand>
        <name>GTP</name>
        <dbReference type="ChEBI" id="CHEBI:37565"/>
    </ligand>
</feature>
<organism evidence="10 11">
    <name type="scientific">Ralstonia condita</name>
    <dbReference type="NCBI Taxonomy" id="3058600"/>
    <lineage>
        <taxon>Bacteria</taxon>
        <taxon>Pseudomonadati</taxon>
        <taxon>Pseudomonadota</taxon>
        <taxon>Betaproteobacteria</taxon>
        <taxon>Burkholderiales</taxon>
        <taxon>Burkholderiaceae</taxon>
        <taxon>Ralstonia</taxon>
    </lineage>
</organism>
<feature type="domain" description="MobA-like NTP transferase" evidence="9">
    <location>
        <begin position="9"/>
        <end position="168"/>
    </location>
</feature>
<comment type="catalytic activity">
    <reaction evidence="8">
        <text>Mo-molybdopterin + GTP + H(+) = Mo-molybdopterin guanine dinucleotide + diphosphate</text>
        <dbReference type="Rhea" id="RHEA:34243"/>
        <dbReference type="ChEBI" id="CHEBI:15378"/>
        <dbReference type="ChEBI" id="CHEBI:33019"/>
        <dbReference type="ChEBI" id="CHEBI:37565"/>
        <dbReference type="ChEBI" id="CHEBI:71302"/>
        <dbReference type="ChEBI" id="CHEBI:71310"/>
        <dbReference type="EC" id="2.7.7.77"/>
    </reaction>
</comment>
<feature type="binding site" evidence="8">
    <location>
        <begin position="12"/>
        <end position="14"/>
    </location>
    <ligand>
        <name>GTP</name>
        <dbReference type="ChEBI" id="CHEBI:37565"/>
    </ligand>
</feature>
<evidence type="ECO:0000256" key="5">
    <source>
        <dbReference type="ARBA" id="ARBA00022842"/>
    </source>
</evidence>
<keyword evidence="4 8" id="KW-0547">Nucleotide-binding</keyword>
<dbReference type="InterPro" id="IPR029044">
    <property type="entry name" value="Nucleotide-diphossugar_trans"/>
</dbReference>
<dbReference type="EMBL" id="CATYWO010000009">
    <property type="protein sequence ID" value="CAJ0801071.1"/>
    <property type="molecule type" value="Genomic_DNA"/>
</dbReference>
<feature type="binding site" evidence="8">
    <location>
        <position position="71"/>
    </location>
    <ligand>
        <name>GTP</name>
        <dbReference type="ChEBI" id="CHEBI:37565"/>
    </ligand>
</feature>
<comment type="caution">
    <text evidence="10">The sequence shown here is derived from an EMBL/GenBank/DDBJ whole genome shotgun (WGS) entry which is preliminary data.</text>
</comment>
<keyword evidence="3 8" id="KW-0479">Metal-binding</keyword>
<keyword evidence="6 8" id="KW-0342">GTP-binding</keyword>
<keyword evidence="2 8" id="KW-0808">Transferase</keyword>
<keyword evidence="1 8" id="KW-0963">Cytoplasm</keyword>
<dbReference type="PANTHER" id="PTHR19136:SF81">
    <property type="entry name" value="MOLYBDENUM COFACTOR GUANYLYLTRANSFERASE"/>
    <property type="match status" value="1"/>
</dbReference>
<dbReference type="InterPro" id="IPR013482">
    <property type="entry name" value="Molybde_CF_guanTrfase"/>
</dbReference>
<evidence type="ECO:0000256" key="7">
    <source>
        <dbReference type="ARBA" id="ARBA00023150"/>
    </source>
</evidence>
<dbReference type="Pfam" id="PF12804">
    <property type="entry name" value="NTP_transf_3"/>
    <property type="match status" value="1"/>
</dbReference>
<dbReference type="Proteomes" id="UP001189616">
    <property type="component" value="Unassembled WGS sequence"/>
</dbReference>
<proteinExistence type="inferred from homology"/>
<comment type="domain">
    <text evidence="8">The N-terminal domain determines nucleotide recognition and specific binding, while the C-terminal domain determines the specific binding to the target protein.</text>
</comment>
<evidence type="ECO:0000256" key="6">
    <source>
        <dbReference type="ARBA" id="ARBA00023134"/>
    </source>
</evidence>
<protein>
    <recommendedName>
        <fullName evidence="8">Molybdenum cofactor guanylyltransferase</fullName>
        <shortName evidence="8">MoCo guanylyltransferase</shortName>
        <ecNumber evidence="8">2.7.7.77</ecNumber>
    </recommendedName>
    <alternativeName>
        <fullName evidence="8">GTP:molybdopterin guanylyltransferase</fullName>
    </alternativeName>
    <alternativeName>
        <fullName evidence="8">Mo-MPT guanylyltransferase</fullName>
    </alternativeName>
    <alternativeName>
        <fullName evidence="8">Molybdopterin guanylyltransferase</fullName>
    </alternativeName>
    <alternativeName>
        <fullName evidence="8">Molybdopterin-guanine dinucleotide synthase</fullName>
        <shortName evidence="8">MGD synthase</shortName>
    </alternativeName>
</protein>
<keyword evidence="11" id="KW-1185">Reference proteome</keyword>
<feature type="binding site" evidence="8">
    <location>
        <position position="25"/>
    </location>
    <ligand>
        <name>GTP</name>
        <dbReference type="ChEBI" id="CHEBI:37565"/>
    </ligand>
</feature>
<dbReference type="InterPro" id="IPR025877">
    <property type="entry name" value="MobA-like_NTP_Trfase"/>
</dbReference>
<keyword evidence="5 8" id="KW-0460">Magnesium</keyword>
<comment type="cofactor">
    <cofactor evidence="8">
        <name>Mg(2+)</name>
        <dbReference type="ChEBI" id="CHEBI:18420"/>
    </cofactor>
</comment>
<gene>
    <name evidence="8 10" type="primary">mobA</name>
    <name evidence="10" type="ORF">LMG7141_03913</name>
</gene>
<evidence type="ECO:0000259" key="9">
    <source>
        <dbReference type="Pfam" id="PF12804"/>
    </source>
</evidence>
<name>A0ABN9J460_9RALS</name>
<accession>A0ABN9J460</accession>
<dbReference type="CDD" id="cd02503">
    <property type="entry name" value="MobA"/>
    <property type="match status" value="1"/>
</dbReference>
<dbReference type="NCBIfam" id="TIGR02665">
    <property type="entry name" value="molyb_mobA"/>
    <property type="match status" value="1"/>
</dbReference>
<dbReference type="GO" id="GO:0061603">
    <property type="term" value="F:molybdenum cofactor guanylyltransferase activity"/>
    <property type="evidence" value="ECO:0007669"/>
    <property type="project" value="UniProtKB-EC"/>
</dbReference>
<evidence type="ECO:0000313" key="10">
    <source>
        <dbReference type="EMBL" id="CAJ0801071.1"/>
    </source>
</evidence>
<dbReference type="EC" id="2.7.7.77" evidence="8"/>
<dbReference type="Gene3D" id="3.90.550.10">
    <property type="entry name" value="Spore Coat Polysaccharide Biosynthesis Protein SpsA, Chain A"/>
    <property type="match status" value="1"/>
</dbReference>
<feature type="binding site" evidence="8">
    <location>
        <position position="101"/>
    </location>
    <ligand>
        <name>GTP</name>
        <dbReference type="ChEBI" id="CHEBI:37565"/>
    </ligand>
</feature>
<sequence length="204" mass="22099">MIPTSDITGLILAGGRGSRMGGVDKGLQTFRGAPMAMHTLMRLSPQVDHVLINANRNLAAYESFGVPVVIDSVPDFAGPLAGILAGLEQCQTRYLLTAPCDSPFVPTDLALRLARALEDANARIAMPVTMAVDEQGQPRRQVQPVFCLIDVRLADDLNAYLQGGGRKIETWTARHPSVDVLFDDSAAFANINTLEELQHLAKRH</sequence>
<reference evidence="10 11" key="1">
    <citation type="submission" date="2023-07" db="EMBL/GenBank/DDBJ databases">
        <authorList>
            <person name="Peeters C."/>
        </authorList>
    </citation>
    <scope>NUCLEOTIDE SEQUENCE [LARGE SCALE GENOMIC DNA]</scope>
    <source>
        <strain evidence="10 11">LMG 7141</strain>
    </source>
</reference>
<dbReference type="RefSeq" id="WP_316659555.1">
    <property type="nucleotide sequence ID" value="NZ_CATYWO010000009.1"/>
</dbReference>
<comment type="similarity">
    <text evidence="8">Belongs to the MobA family.</text>
</comment>
<dbReference type="PANTHER" id="PTHR19136">
    <property type="entry name" value="MOLYBDENUM COFACTOR GUANYLYLTRANSFERASE"/>
    <property type="match status" value="1"/>
</dbReference>
<evidence type="ECO:0000256" key="3">
    <source>
        <dbReference type="ARBA" id="ARBA00022723"/>
    </source>
</evidence>
<comment type="subcellular location">
    <subcellularLocation>
        <location evidence="8">Cytoplasm</location>
    </subcellularLocation>
</comment>
<feature type="binding site" evidence="8">
    <location>
        <position position="101"/>
    </location>
    <ligand>
        <name>Mg(2+)</name>
        <dbReference type="ChEBI" id="CHEBI:18420"/>
    </ligand>
</feature>